<name>A0A5R9J1D9_9PROT</name>
<reference evidence="2 3" key="1">
    <citation type="submission" date="2019-05" db="EMBL/GenBank/DDBJ databases">
        <authorList>
            <person name="Pankratov T."/>
            <person name="Grouzdev D."/>
        </authorList>
    </citation>
    <scope>NUCLEOTIDE SEQUENCE [LARGE SCALE GENOMIC DNA]</scope>
    <source>
        <strain evidence="2 3">KEBCLARHB70R</strain>
    </source>
</reference>
<dbReference type="AlphaFoldDB" id="A0A5R9J1D9"/>
<comment type="caution">
    <text evidence="2">The sequence shown here is derived from an EMBL/GenBank/DDBJ whole genome shotgun (WGS) entry which is preliminary data.</text>
</comment>
<dbReference type="EMBL" id="VCDI01000006">
    <property type="protein sequence ID" value="TLU71470.1"/>
    <property type="molecule type" value="Genomic_DNA"/>
</dbReference>
<accession>A0A5R9J1D9</accession>
<protein>
    <submittedName>
        <fullName evidence="2">Uncharacterized protein</fullName>
    </submittedName>
</protein>
<feature type="region of interest" description="Disordered" evidence="1">
    <location>
        <begin position="76"/>
        <end position="104"/>
    </location>
</feature>
<sequence length="104" mass="11368">MPSYAYDTQLAADRAVKAVQSLQRAEQECQGFAADTAAMTTPYQVYVSALQNMGVGTSDLGNNAATARAVFLASKRAGRQRTERMSQADDADYRRRFPNAGRLK</sequence>
<dbReference type="RefSeq" id="WP_138327108.1">
    <property type="nucleotide sequence ID" value="NZ_VCDI01000006.1"/>
</dbReference>
<feature type="compositionally biased region" description="Basic and acidic residues" evidence="1">
    <location>
        <begin position="80"/>
        <end position="95"/>
    </location>
</feature>
<organism evidence="2 3">
    <name type="scientific">Lichenicoccus roseus</name>
    <dbReference type="NCBI Taxonomy" id="2683649"/>
    <lineage>
        <taxon>Bacteria</taxon>
        <taxon>Pseudomonadati</taxon>
        <taxon>Pseudomonadota</taxon>
        <taxon>Alphaproteobacteria</taxon>
        <taxon>Acetobacterales</taxon>
        <taxon>Acetobacteraceae</taxon>
        <taxon>Lichenicoccus</taxon>
    </lineage>
</organism>
<evidence type="ECO:0000313" key="3">
    <source>
        <dbReference type="Proteomes" id="UP000305654"/>
    </source>
</evidence>
<proteinExistence type="predicted"/>
<evidence type="ECO:0000256" key="1">
    <source>
        <dbReference type="SAM" id="MobiDB-lite"/>
    </source>
</evidence>
<evidence type="ECO:0000313" key="2">
    <source>
        <dbReference type="EMBL" id="TLU71470.1"/>
    </source>
</evidence>
<gene>
    <name evidence="2" type="ORF">FE263_16355</name>
</gene>
<dbReference type="Proteomes" id="UP000305654">
    <property type="component" value="Unassembled WGS sequence"/>
</dbReference>
<keyword evidence="3" id="KW-1185">Reference proteome</keyword>